<dbReference type="Proteomes" id="UP000827721">
    <property type="component" value="Unassembled WGS sequence"/>
</dbReference>
<evidence type="ECO:0000313" key="2">
    <source>
        <dbReference type="Proteomes" id="UP000827721"/>
    </source>
</evidence>
<organism evidence="1 2">
    <name type="scientific">Xanthoceras sorbifolium</name>
    <dbReference type="NCBI Taxonomy" id="99658"/>
    <lineage>
        <taxon>Eukaryota</taxon>
        <taxon>Viridiplantae</taxon>
        <taxon>Streptophyta</taxon>
        <taxon>Embryophyta</taxon>
        <taxon>Tracheophyta</taxon>
        <taxon>Spermatophyta</taxon>
        <taxon>Magnoliopsida</taxon>
        <taxon>eudicotyledons</taxon>
        <taxon>Gunneridae</taxon>
        <taxon>Pentapetalae</taxon>
        <taxon>rosids</taxon>
        <taxon>malvids</taxon>
        <taxon>Sapindales</taxon>
        <taxon>Sapindaceae</taxon>
        <taxon>Xanthoceroideae</taxon>
        <taxon>Xanthoceras</taxon>
    </lineage>
</organism>
<gene>
    <name evidence="1" type="ORF">JRO89_XS12G0019800</name>
</gene>
<evidence type="ECO:0008006" key="3">
    <source>
        <dbReference type="Google" id="ProtNLM"/>
    </source>
</evidence>
<proteinExistence type="predicted"/>
<dbReference type="InterPro" id="IPR001938">
    <property type="entry name" value="Thaumatin"/>
</dbReference>
<accession>A0ABQ8HAH9</accession>
<dbReference type="SMART" id="SM00205">
    <property type="entry name" value="THN"/>
    <property type="match status" value="1"/>
</dbReference>
<protein>
    <recommendedName>
        <fullName evidence="3">Thaumatin-like protein</fullName>
    </recommendedName>
</protein>
<dbReference type="Gene3D" id="2.60.110.10">
    <property type="entry name" value="Thaumatin"/>
    <property type="match status" value="1"/>
</dbReference>
<comment type="caution">
    <text evidence="1">The sequence shown here is derived from an EMBL/GenBank/DDBJ whole genome shotgun (WGS) entry which is preliminary data.</text>
</comment>
<dbReference type="EMBL" id="JAFEMO010000012">
    <property type="protein sequence ID" value="KAH7553504.1"/>
    <property type="molecule type" value="Genomic_DNA"/>
</dbReference>
<dbReference type="InterPro" id="IPR037176">
    <property type="entry name" value="Osmotin/thaumatin-like_sf"/>
</dbReference>
<dbReference type="Pfam" id="PF00314">
    <property type="entry name" value="Thaumatin"/>
    <property type="match status" value="1"/>
</dbReference>
<name>A0ABQ8HAH9_9ROSI</name>
<dbReference type="PROSITE" id="PS51367">
    <property type="entry name" value="THAUMATIN_2"/>
    <property type="match status" value="1"/>
</dbReference>
<evidence type="ECO:0000313" key="1">
    <source>
        <dbReference type="EMBL" id="KAH7553504.1"/>
    </source>
</evidence>
<dbReference type="SUPFAM" id="SSF49870">
    <property type="entry name" value="Osmotin, thaumatin-like protein"/>
    <property type="match status" value="1"/>
</dbReference>
<keyword evidence="2" id="KW-1185">Reference proteome</keyword>
<sequence>MASKVFLSSILLLSLFFIGGYCDVIFFFIENKCTYSIWHGASPSNGDGMAEHGPGILKILTMTDPWTDCGTGQIDCQGPTPTYPVTLLNFGINKGEVSHELNLNHGFNIPVSFRPDGGSLVGGSGACPVVDCVQDLKNVCPSPLVATDKDGFYVGCNSACDAMKDPKFCCTGEFTGSACQPNEHSRRFKEVCKLAHTYPGDNEPPVYKCGQSDIIFNIENRCTFTIWLSASPSDGDADPESGLDTLEIISMPDPWKGTI</sequence>
<reference evidence="1 2" key="1">
    <citation type="submission" date="2021-02" db="EMBL/GenBank/DDBJ databases">
        <title>Plant Genome Project.</title>
        <authorList>
            <person name="Zhang R.-G."/>
        </authorList>
    </citation>
    <scope>NUCLEOTIDE SEQUENCE [LARGE SCALE GENOMIC DNA]</scope>
    <source>
        <tissue evidence="1">Leaves</tissue>
    </source>
</reference>
<dbReference type="PANTHER" id="PTHR31048">
    <property type="entry name" value="OS03G0233200 PROTEIN"/>
    <property type="match status" value="1"/>
</dbReference>